<reference evidence="3 4" key="1">
    <citation type="submission" date="2024-10" db="EMBL/GenBank/DDBJ databases">
        <title>The Natural Products Discovery Center: Release of the First 8490 Sequenced Strains for Exploring Actinobacteria Biosynthetic Diversity.</title>
        <authorList>
            <person name="Kalkreuter E."/>
            <person name="Kautsar S.A."/>
            <person name="Yang D."/>
            <person name="Bader C.D."/>
            <person name="Teijaro C.N."/>
            <person name="Fluegel L."/>
            <person name="Davis C.M."/>
            <person name="Simpson J.R."/>
            <person name="Lauterbach L."/>
            <person name="Steele A.D."/>
            <person name="Gui C."/>
            <person name="Meng S."/>
            <person name="Li G."/>
            <person name="Viehrig K."/>
            <person name="Ye F."/>
            <person name="Su P."/>
            <person name="Kiefer A.F."/>
            <person name="Nichols A."/>
            <person name="Cepeda A.J."/>
            <person name="Yan W."/>
            <person name="Fan B."/>
            <person name="Jiang Y."/>
            <person name="Adhikari A."/>
            <person name="Zheng C.-J."/>
            <person name="Schuster L."/>
            <person name="Cowan T.M."/>
            <person name="Smanski M.J."/>
            <person name="Chevrette M.G."/>
            <person name="De Carvalho L.P.S."/>
            <person name="Shen B."/>
        </authorList>
    </citation>
    <scope>NUCLEOTIDE SEQUENCE [LARGE SCALE GENOMIC DNA]</scope>
    <source>
        <strain evidence="3 4">NPDC012540</strain>
    </source>
</reference>
<dbReference type="RefSeq" id="WP_387897955.1">
    <property type="nucleotide sequence ID" value="NZ_JBIBEG010000001.1"/>
</dbReference>
<accession>A0ABW6X0M2</accession>
<evidence type="ECO:0000313" key="4">
    <source>
        <dbReference type="Proteomes" id="UP001602322"/>
    </source>
</evidence>
<comment type="caution">
    <text evidence="3">The sequence shown here is derived from an EMBL/GenBank/DDBJ whole genome shotgun (WGS) entry which is preliminary data.</text>
</comment>
<dbReference type="Proteomes" id="UP001602322">
    <property type="component" value="Unassembled WGS sequence"/>
</dbReference>
<feature type="transmembrane region" description="Helical" evidence="2">
    <location>
        <begin position="75"/>
        <end position="100"/>
    </location>
</feature>
<dbReference type="EMBL" id="JBIBEG010000001">
    <property type="protein sequence ID" value="MFF5894693.1"/>
    <property type="molecule type" value="Genomic_DNA"/>
</dbReference>
<dbReference type="SUPFAM" id="SSF81995">
    <property type="entry name" value="beta-sandwich domain of Sec23/24"/>
    <property type="match status" value="1"/>
</dbReference>
<feature type="region of interest" description="Disordered" evidence="1">
    <location>
        <begin position="1"/>
        <end position="69"/>
    </location>
</feature>
<evidence type="ECO:0000313" key="3">
    <source>
        <dbReference type="EMBL" id="MFF5894693.1"/>
    </source>
</evidence>
<keyword evidence="2" id="KW-0812">Transmembrane</keyword>
<feature type="compositionally biased region" description="Polar residues" evidence="1">
    <location>
        <begin position="9"/>
        <end position="20"/>
    </location>
</feature>
<evidence type="ECO:0000256" key="1">
    <source>
        <dbReference type="SAM" id="MobiDB-lite"/>
    </source>
</evidence>
<sequence length="279" mass="29652">MSMPPPQQNPYGQPSPQSPYGQHPLPQQNPYAQQPPYPQQVHGYPQQPGSAGGPWGNTGGPGWPQPPRAPRRNRAGLVVGIVLGSLVLVLAVGFGVFALLGRSATTSFPEATHELVVGETVLKGEFTLTQDLSDTEGKEIEEAPDPTVRDGEAALAQYGSEENGMLVLSGLHGRLSDPSLMRTKILEGVTAAEGTTVAVPPEEFSPEGYDITVECQVVKIEEIGLTVNKPVCAWADGNTAAMVSVLRTADLDKDAQSVDLDKAAEETAQVRSELRRPIS</sequence>
<organism evidence="3 4">
    <name type="scientific">Streptomyces argenteolus</name>
    <dbReference type="NCBI Taxonomy" id="67274"/>
    <lineage>
        <taxon>Bacteria</taxon>
        <taxon>Bacillati</taxon>
        <taxon>Actinomycetota</taxon>
        <taxon>Actinomycetes</taxon>
        <taxon>Kitasatosporales</taxon>
        <taxon>Streptomycetaceae</taxon>
        <taxon>Streptomyces</taxon>
    </lineage>
</organism>
<proteinExistence type="predicted"/>
<feature type="compositionally biased region" description="Gly residues" evidence="1">
    <location>
        <begin position="50"/>
        <end position="62"/>
    </location>
</feature>
<name>A0ABW6X0M2_9ACTN</name>
<evidence type="ECO:0000256" key="2">
    <source>
        <dbReference type="SAM" id="Phobius"/>
    </source>
</evidence>
<keyword evidence="2" id="KW-1133">Transmembrane helix</keyword>
<keyword evidence="4" id="KW-1185">Reference proteome</keyword>
<keyword evidence="2" id="KW-0472">Membrane</keyword>
<gene>
    <name evidence="3" type="ORF">ACFY8O_02085</name>
</gene>
<protein>
    <submittedName>
        <fullName evidence="3">Uncharacterized protein</fullName>
    </submittedName>
</protein>